<reference evidence="2" key="1">
    <citation type="submission" date="2023-03" db="EMBL/GenBank/DDBJ databases">
        <authorList>
            <person name="Steffen K."/>
            <person name="Cardenas P."/>
        </authorList>
    </citation>
    <scope>NUCLEOTIDE SEQUENCE</scope>
</reference>
<protein>
    <submittedName>
        <fullName evidence="2">Uncharacterized protein</fullName>
    </submittedName>
</protein>
<proteinExistence type="predicted"/>
<evidence type="ECO:0000256" key="1">
    <source>
        <dbReference type="SAM" id="MobiDB-lite"/>
    </source>
</evidence>
<organism evidence="2 3">
    <name type="scientific">Geodia barretti</name>
    <name type="common">Barrett's horny sponge</name>
    <dbReference type="NCBI Taxonomy" id="519541"/>
    <lineage>
        <taxon>Eukaryota</taxon>
        <taxon>Metazoa</taxon>
        <taxon>Porifera</taxon>
        <taxon>Demospongiae</taxon>
        <taxon>Heteroscleromorpha</taxon>
        <taxon>Tetractinellida</taxon>
        <taxon>Astrophorina</taxon>
        <taxon>Geodiidae</taxon>
        <taxon>Geodia</taxon>
    </lineage>
</organism>
<keyword evidence="3" id="KW-1185">Reference proteome</keyword>
<feature type="region of interest" description="Disordered" evidence="1">
    <location>
        <begin position="37"/>
        <end position="61"/>
    </location>
</feature>
<dbReference type="Proteomes" id="UP001174909">
    <property type="component" value="Unassembled WGS sequence"/>
</dbReference>
<gene>
    <name evidence="2" type="ORF">GBAR_LOCUS24710</name>
</gene>
<sequence length="93" mass="10211">MKKRGIVKGQTIVFDEPLGLEEGQSVEIEIRTIEEPIPNTHIDRELCGSPQNIGDEETGTSQGRAAKVFLAIPAGRNPVTNEMVNELREQLGI</sequence>
<dbReference type="AlphaFoldDB" id="A0AA35TB21"/>
<dbReference type="EMBL" id="CASHTH010003403">
    <property type="protein sequence ID" value="CAI8044582.1"/>
    <property type="molecule type" value="Genomic_DNA"/>
</dbReference>
<comment type="caution">
    <text evidence="2">The sequence shown here is derived from an EMBL/GenBank/DDBJ whole genome shotgun (WGS) entry which is preliminary data.</text>
</comment>
<evidence type="ECO:0000313" key="3">
    <source>
        <dbReference type="Proteomes" id="UP001174909"/>
    </source>
</evidence>
<name>A0AA35TB21_GEOBA</name>
<accession>A0AA35TB21</accession>
<evidence type="ECO:0000313" key="2">
    <source>
        <dbReference type="EMBL" id="CAI8044582.1"/>
    </source>
</evidence>